<keyword evidence="2 8" id="KW-0812">Transmembrane</keyword>
<dbReference type="AlphaFoldDB" id="A0AAU9VNH8"/>
<evidence type="ECO:0000256" key="3">
    <source>
        <dbReference type="ARBA" id="ARBA00022989"/>
    </source>
</evidence>
<feature type="transmembrane region" description="Helical" evidence="10">
    <location>
        <begin position="107"/>
        <end position="126"/>
    </location>
</feature>
<feature type="non-terminal residue" evidence="12">
    <location>
        <position position="1"/>
    </location>
</feature>
<comment type="caution">
    <text evidence="12">The sequence shown here is derived from an EMBL/GenBank/DDBJ whole genome shotgun (WGS) entry which is preliminary data.</text>
</comment>
<evidence type="ECO:0000256" key="1">
    <source>
        <dbReference type="ARBA" id="ARBA00004141"/>
    </source>
</evidence>
<evidence type="ECO:0000256" key="10">
    <source>
        <dbReference type="SAM" id="Phobius"/>
    </source>
</evidence>
<keyword evidence="13" id="KW-1185">Reference proteome</keyword>
<feature type="domain" description="G-protein coupled receptors family 1 profile" evidence="11">
    <location>
        <begin position="45"/>
        <end position="278"/>
    </location>
</feature>
<dbReference type="Proteomes" id="UP001159428">
    <property type="component" value="Unassembled WGS sequence"/>
</dbReference>
<keyword evidence="4 8" id="KW-0297">G-protein coupled receptor</keyword>
<feature type="transmembrane region" description="Helical" evidence="10">
    <location>
        <begin position="147"/>
        <end position="166"/>
    </location>
</feature>
<dbReference type="Gene3D" id="1.20.1070.10">
    <property type="entry name" value="Rhodopsin 7-helix transmembrane proteins"/>
    <property type="match status" value="1"/>
</dbReference>
<evidence type="ECO:0000256" key="2">
    <source>
        <dbReference type="ARBA" id="ARBA00022692"/>
    </source>
</evidence>
<protein>
    <recommendedName>
        <fullName evidence="11">G-protein coupled receptors family 1 profile domain-containing protein</fullName>
    </recommendedName>
</protein>
<evidence type="ECO:0000256" key="4">
    <source>
        <dbReference type="ARBA" id="ARBA00023040"/>
    </source>
</evidence>
<evidence type="ECO:0000313" key="12">
    <source>
        <dbReference type="EMBL" id="CAH3034016.1"/>
    </source>
</evidence>
<dbReference type="SMART" id="SM01381">
    <property type="entry name" value="7TM_GPCR_Srsx"/>
    <property type="match status" value="1"/>
</dbReference>
<evidence type="ECO:0000313" key="13">
    <source>
        <dbReference type="Proteomes" id="UP001159428"/>
    </source>
</evidence>
<comment type="similarity">
    <text evidence="8">Belongs to the G-protein coupled receptor 1 family.</text>
</comment>
<evidence type="ECO:0000256" key="9">
    <source>
        <dbReference type="SAM" id="MobiDB-lite"/>
    </source>
</evidence>
<dbReference type="Pfam" id="PF00001">
    <property type="entry name" value="7tm_1"/>
    <property type="match status" value="1"/>
</dbReference>
<dbReference type="SUPFAM" id="SSF81321">
    <property type="entry name" value="Family A G protein-coupled receptor-like"/>
    <property type="match status" value="1"/>
</dbReference>
<dbReference type="PRINTS" id="PR00237">
    <property type="entry name" value="GPCRRHODOPSN"/>
</dbReference>
<dbReference type="InterPro" id="IPR017452">
    <property type="entry name" value="GPCR_Rhodpsn_7TM"/>
</dbReference>
<dbReference type="InterPro" id="IPR000276">
    <property type="entry name" value="GPCR_Rhodpsn"/>
</dbReference>
<keyword evidence="7 8" id="KW-0807">Transducer</keyword>
<feature type="transmembrane region" description="Helical" evidence="10">
    <location>
        <begin position="178"/>
        <end position="203"/>
    </location>
</feature>
<dbReference type="PROSITE" id="PS00237">
    <property type="entry name" value="G_PROTEIN_RECEP_F1_1"/>
    <property type="match status" value="1"/>
</dbReference>
<dbReference type="PANTHER" id="PTHR24243:SF208">
    <property type="entry name" value="PYROKININ-1 RECEPTOR"/>
    <property type="match status" value="1"/>
</dbReference>
<evidence type="ECO:0000259" key="11">
    <source>
        <dbReference type="PROSITE" id="PS50262"/>
    </source>
</evidence>
<feature type="transmembrane region" description="Helical" evidence="10">
    <location>
        <begin position="258"/>
        <end position="281"/>
    </location>
</feature>
<feature type="transmembrane region" description="Helical" evidence="10">
    <location>
        <begin position="34"/>
        <end position="54"/>
    </location>
</feature>
<comment type="subcellular location">
    <subcellularLocation>
        <location evidence="1">Membrane</location>
        <topology evidence="1">Multi-pass membrane protein</topology>
    </subcellularLocation>
</comment>
<gene>
    <name evidence="12" type="ORF">PMEA_00010440</name>
</gene>
<keyword evidence="6 8" id="KW-0675">Receptor</keyword>
<evidence type="ECO:0000256" key="6">
    <source>
        <dbReference type="ARBA" id="ARBA00023170"/>
    </source>
</evidence>
<name>A0AAU9VNH8_9CNID</name>
<dbReference type="GO" id="GO:0004930">
    <property type="term" value="F:G protein-coupled receptor activity"/>
    <property type="evidence" value="ECO:0007669"/>
    <property type="project" value="UniProtKB-KW"/>
</dbReference>
<evidence type="ECO:0000256" key="7">
    <source>
        <dbReference type="ARBA" id="ARBA00023224"/>
    </source>
</evidence>
<proteinExistence type="inferred from homology"/>
<keyword evidence="5 10" id="KW-0472">Membrane</keyword>
<dbReference type="GO" id="GO:0016020">
    <property type="term" value="C:membrane"/>
    <property type="evidence" value="ECO:0007669"/>
    <property type="project" value="UniProtKB-SubCell"/>
</dbReference>
<dbReference type="EMBL" id="CALNXJ010000002">
    <property type="protein sequence ID" value="CAH3034016.1"/>
    <property type="molecule type" value="Genomic_DNA"/>
</dbReference>
<organism evidence="12 13">
    <name type="scientific">Pocillopora meandrina</name>
    <dbReference type="NCBI Taxonomy" id="46732"/>
    <lineage>
        <taxon>Eukaryota</taxon>
        <taxon>Metazoa</taxon>
        <taxon>Cnidaria</taxon>
        <taxon>Anthozoa</taxon>
        <taxon>Hexacorallia</taxon>
        <taxon>Scleractinia</taxon>
        <taxon>Astrocoeniina</taxon>
        <taxon>Pocilloporidae</taxon>
        <taxon>Pocillopora</taxon>
    </lineage>
</organism>
<reference evidence="12 13" key="1">
    <citation type="submission" date="2022-05" db="EMBL/GenBank/DDBJ databases">
        <authorList>
            <consortium name="Genoscope - CEA"/>
            <person name="William W."/>
        </authorList>
    </citation>
    <scope>NUCLEOTIDE SEQUENCE [LARGE SCALE GENOMIC DNA]</scope>
</reference>
<accession>A0AAU9VNH8</accession>
<evidence type="ECO:0000256" key="8">
    <source>
        <dbReference type="RuleBase" id="RU000688"/>
    </source>
</evidence>
<evidence type="ECO:0000256" key="5">
    <source>
        <dbReference type="ARBA" id="ARBA00023136"/>
    </source>
</evidence>
<feature type="transmembrane region" description="Helical" evidence="10">
    <location>
        <begin position="224"/>
        <end position="246"/>
    </location>
</feature>
<sequence>WSLIFIVSPSEMKGFIITNASKDERWFEHIVTGFYIAIFVITFMTNTFLFIVFLKNKSFRDLSTYLIVQMAVADVLYLCVTCAIIVIKNLDVQLSRPMCKALLYVEGVARFASSLSLMLISLERSMSVCSPSMCYTIRKISGVKKKAFLSVFISAVILRLGVLFVACDSEKWAPGYRVAVTVATYTLPLVVELTAYTISYHNINRRLRASAGSKQVLLFIKRSLKVFVLIAVVFAVCTLPASIMVILQSLRVYTPSYFVGYVGDIIECIPCVTNVICYLVCSPKFRMEIRKLLSVLRYCNNGENISKSASAEGAENVDGLDDEKKNKRAIDKTTLKLDWILGDDPSQVVIPGSPTLRVDTPASAVPPDSIEVPLMALETIAEQDETSPRRAARKGTSVNTWPRMRQSPNDRRVPENLAASKDSVFSGSSLNGVDIGVHQSGFETGLSTETVDNIMPKISKHTVKNVEIGTQTEFSRVDVHETVKEGRS</sequence>
<dbReference type="PANTHER" id="PTHR24243">
    <property type="entry name" value="G-PROTEIN COUPLED RECEPTOR"/>
    <property type="match status" value="1"/>
</dbReference>
<dbReference type="PROSITE" id="PS50262">
    <property type="entry name" value="G_PROTEIN_RECEP_F1_2"/>
    <property type="match status" value="1"/>
</dbReference>
<feature type="region of interest" description="Disordered" evidence="9">
    <location>
        <begin position="384"/>
        <end position="412"/>
    </location>
</feature>
<feature type="transmembrane region" description="Helical" evidence="10">
    <location>
        <begin position="66"/>
        <end position="87"/>
    </location>
</feature>
<keyword evidence="3 10" id="KW-1133">Transmembrane helix</keyword>